<gene>
    <name evidence="2" type="ORF">TNCT_662581</name>
</gene>
<dbReference type="Pfam" id="PF02931">
    <property type="entry name" value="Neur_chan_LBD"/>
    <property type="match status" value="1"/>
</dbReference>
<reference evidence="2" key="1">
    <citation type="submission" date="2020-07" db="EMBL/GenBank/DDBJ databases">
        <title>Multicomponent nature underlies the extraordinary mechanical properties of spider dragline silk.</title>
        <authorList>
            <person name="Kono N."/>
            <person name="Nakamura H."/>
            <person name="Mori M."/>
            <person name="Yoshida Y."/>
            <person name="Ohtoshi R."/>
            <person name="Malay A.D."/>
            <person name="Moran D.A.P."/>
            <person name="Tomita M."/>
            <person name="Numata K."/>
            <person name="Arakawa K."/>
        </authorList>
    </citation>
    <scope>NUCLEOTIDE SEQUENCE</scope>
</reference>
<dbReference type="Gene3D" id="2.70.170.10">
    <property type="entry name" value="Neurotransmitter-gated ion-channel ligand-binding domain"/>
    <property type="match status" value="1"/>
</dbReference>
<evidence type="ECO:0000313" key="3">
    <source>
        <dbReference type="Proteomes" id="UP000887116"/>
    </source>
</evidence>
<dbReference type="GO" id="GO:0016020">
    <property type="term" value="C:membrane"/>
    <property type="evidence" value="ECO:0007669"/>
    <property type="project" value="InterPro"/>
</dbReference>
<keyword evidence="2" id="KW-0675">Receptor</keyword>
<organism evidence="2 3">
    <name type="scientific">Trichonephila clavata</name>
    <name type="common">Joro spider</name>
    <name type="synonym">Nephila clavata</name>
    <dbReference type="NCBI Taxonomy" id="2740835"/>
    <lineage>
        <taxon>Eukaryota</taxon>
        <taxon>Metazoa</taxon>
        <taxon>Ecdysozoa</taxon>
        <taxon>Arthropoda</taxon>
        <taxon>Chelicerata</taxon>
        <taxon>Arachnida</taxon>
        <taxon>Araneae</taxon>
        <taxon>Araneomorphae</taxon>
        <taxon>Entelegynae</taxon>
        <taxon>Araneoidea</taxon>
        <taxon>Nephilidae</taxon>
        <taxon>Trichonephila</taxon>
    </lineage>
</organism>
<dbReference type="EMBL" id="BMAO01006684">
    <property type="protein sequence ID" value="GFR10553.1"/>
    <property type="molecule type" value="Genomic_DNA"/>
</dbReference>
<dbReference type="SUPFAM" id="SSF63712">
    <property type="entry name" value="Nicotinic receptor ligand binding domain-like"/>
    <property type="match status" value="1"/>
</dbReference>
<keyword evidence="3" id="KW-1185">Reference proteome</keyword>
<dbReference type="Proteomes" id="UP000887116">
    <property type="component" value="Unassembled WGS sequence"/>
</dbReference>
<comment type="caution">
    <text evidence="2">The sequence shown here is derived from an EMBL/GenBank/DDBJ whole genome shotgun (WGS) entry which is preliminary data.</text>
</comment>
<dbReference type="OrthoDB" id="5975154at2759"/>
<dbReference type="InterPro" id="IPR036734">
    <property type="entry name" value="Neur_chan_lig-bd_sf"/>
</dbReference>
<dbReference type="InterPro" id="IPR006202">
    <property type="entry name" value="Neur_chan_lig-bd"/>
</dbReference>
<dbReference type="GO" id="GO:0005230">
    <property type="term" value="F:extracellular ligand-gated monoatomic ion channel activity"/>
    <property type="evidence" value="ECO:0007669"/>
    <property type="project" value="InterPro"/>
</dbReference>
<dbReference type="AlphaFoldDB" id="A0A8X6J565"/>
<accession>A0A8X6J565</accession>
<evidence type="ECO:0000313" key="2">
    <source>
        <dbReference type="EMBL" id="GFR10553.1"/>
    </source>
</evidence>
<evidence type="ECO:0000259" key="1">
    <source>
        <dbReference type="Pfam" id="PF02931"/>
    </source>
</evidence>
<feature type="domain" description="Neurotransmitter-gated ion-channel ligand-binding" evidence="1">
    <location>
        <begin position="69"/>
        <end position="111"/>
    </location>
</feature>
<proteinExistence type="predicted"/>
<protein>
    <submittedName>
        <fullName evidence="2">Nicotinic acetylcholine receptor alpha subunit</fullName>
    </submittedName>
</protein>
<sequence>MSRNVRFTSVVCFKFVAVKNLYFFFSLSKLYLDLNGYIKEVVLDNGKQNYTYGCSKIGWPGGDGNPDARRLYDDLISRYNKLVRPVMNVTDPLTVHIKLKLSQLIEVKHLNYGLWILRHKQDYDLEELSESKHLK</sequence>
<name>A0A8X6J565_TRICU</name>